<gene>
    <name evidence="1" type="ORF">ATEIFO6365_0009007300</name>
</gene>
<dbReference type="AlphaFoldDB" id="A0A5M3ZAW1"/>
<evidence type="ECO:0000313" key="2">
    <source>
        <dbReference type="Proteomes" id="UP000452235"/>
    </source>
</evidence>
<dbReference type="OrthoDB" id="498204at2759"/>
<dbReference type="Gene3D" id="3.30.9.10">
    <property type="entry name" value="D-Amino Acid Oxidase, subunit A, domain 2"/>
    <property type="match status" value="1"/>
</dbReference>
<dbReference type="GO" id="GO:0005770">
    <property type="term" value="C:late endosome"/>
    <property type="evidence" value="ECO:0007669"/>
    <property type="project" value="TreeGrafter"/>
</dbReference>
<dbReference type="InterPro" id="IPR006076">
    <property type="entry name" value="FAD-dep_OxRdtase"/>
</dbReference>
<dbReference type="PANTHER" id="PTHR13847:SF185">
    <property type="entry name" value="FAD DEPENDENT OXIDOREDUCTASE SUPERFAMILY (AFU_ORTHOLOGUE AFUA_3G02360)"/>
    <property type="match status" value="1"/>
</dbReference>
<dbReference type="Pfam" id="PF01266">
    <property type="entry name" value="DAO"/>
    <property type="match status" value="1"/>
</dbReference>
<dbReference type="SUPFAM" id="SSF51905">
    <property type="entry name" value="FAD/NAD(P)-binding domain"/>
    <property type="match status" value="1"/>
</dbReference>
<dbReference type="Gene3D" id="3.50.50.60">
    <property type="entry name" value="FAD/NAD(P)-binding domain"/>
    <property type="match status" value="1"/>
</dbReference>
<protein>
    <submittedName>
        <fullName evidence="1">FAD dependent oxidoreductase superfamily</fullName>
    </submittedName>
</protein>
<dbReference type="GO" id="GO:0042147">
    <property type="term" value="P:retrograde transport, endosome to Golgi"/>
    <property type="evidence" value="ECO:0007669"/>
    <property type="project" value="TreeGrafter"/>
</dbReference>
<keyword evidence="2" id="KW-1185">Reference proteome</keyword>
<accession>A0A5M3ZAW1</accession>
<dbReference type="InterPro" id="IPR036188">
    <property type="entry name" value="FAD/NAD-bd_sf"/>
</dbReference>
<evidence type="ECO:0000313" key="1">
    <source>
        <dbReference type="EMBL" id="GFF18710.1"/>
    </source>
</evidence>
<dbReference type="GO" id="GO:0005829">
    <property type="term" value="C:cytosol"/>
    <property type="evidence" value="ECO:0007669"/>
    <property type="project" value="GOC"/>
</dbReference>
<dbReference type="Proteomes" id="UP000452235">
    <property type="component" value="Unassembled WGS sequence"/>
</dbReference>
<dbReference type="PANTHER" id="PTHR13847">
    <property type="entry name" value="SARCOSINE DEHYDROGENASE-RELATED"/>
    <property type="match status" value="1"/>
</dbReference>
<dbReference type="VEuPathDB" id="FungiDB:ATEG_07469"/>
<dbReference type="EMBL" id="BLJY01000009">
    <property type="protein sequence ID" value="GFF18710.1"/>
    <property type="molecule type" value="Genomic_DNA"/>
</dbReference>
<comment type="caution">
    <text evidence="1">The sequence shown here is derived from an EMBL/GenBank/DDBJ whole genome shotgun (WGS) entry which is preliminary data.</text>
</comment>
<organism evidence="1 2">
    <name type="scientific">Aspergillus terreus</name>
    <dbReference type="NCBI Taxonomy" id="33178"/>
    <lineage>
        <taxon>Eukaryota</taxon>
        <taxon>Fungi</taxon>
        <taxon>Dikarya</taxon>
        <taxon>Ascomycota</taxon>
        <taxon>Pezizomycotina</taxon>
        <taxon>Eurotiomycetes</taxon>
        <taxon>Eurotiomycetidae</taxon>
        <taxon>Eurotiales</taxon>
        <taxon>Aspergillaceae</taxon>
        <taxon>Aspergillus</taxon>
        <taxon>Aspergillus subgen. Circumdati</taxon>
    </lineage>
</organism>
<name>A0A5M3ZAW1_ASPTE</name>
<sequence>MPTVILGGGIIGASIAYYLSQSQPHDEIHIVESAPHLFSAASGYAAGFLAKDWFAPALAPLGEYSFNLHRSLAAEHRGAEQWGYMSGTALNLATEASKKTGTRGDDWLRDGTSRAETAAGASAPVLADSPEWLTKQQGAELEQISDPDTVAVVDPLRLATFLLQAAQSRGVSLYQPAKVISLVTDRVSKMITGVKLVNLRTKTESTIPCTNLIVAAGPWTPAVFHELFPSSRVRVDMTPLAGYSLVLRSPRYTLQHEQTYNGRSHAVFTTHPPECGFSPEIFSRQGAEIYIAGLNPDLQLPPRAGDTAKLFDDREMNKLKDVTVRLMGRLASGQTESTDAVRNVDDLEILREGLCFRPAMARGVPVVARVDDDVLGELRTAATGGVFLAAGHGPWGISLSVGTGRVIADMVRGVQPAVDVSGLGVEVDAGYKSKL</sequence>
<proteinExistence type="predicted"/>
<reference evidence="1 2" key="1">
    <citation type="submission" date="2020-01" db="EMBL/GenBank/DDBJ databases">
        <title>Aspergillus terreus IFO 6365 whole genome shotgun sequence.</title>
        <authorList>
            <person name="Kanamasa S."/>
            <person name="Takahashi H."/>
        </authorList>
    </citation>
    <scope>NUCLEOTIDE SEQUENCE [LARGE SCALE GENOMIC DNA]</scope>
    <source>
        <strain evidence="1 2">IFO 6365</strain>
    </source>
</reference>